<proteinExistence type="predicted"/>
<dbReference type="Proteomes" id="UP000436513">
    <property type="component" value="Segment"/>
</dbReference>
<gene>
    <name evidence="1" type="ORF">RL38J1_129</name>
</gene>
<evidence type="ECO:0000313" key="1">
    <source>
        <dbReference type="EMBL" id="QGZ14000.1"/>
    </source>
</evidence>
<dbReference type="EMBL" id="MN549360">
    <property type="protein sequence ID" value="QGZ14000.1"/>
    <property type="molecule type" value="Genomic_DNA"/>
</dbReference>
<keyword evidence="2" id="KW-1185">Reference proteome</keyword>
<accession>A0A6B9J1J2</accession>
<evidence type="ECO:0000313" key="2">
    <source>
        <dbReference type="Proteomes" id="UP000436513"/>
    </source>
</evidence>
<sequence>MTNMTDKRVIYLALHHAIDYENSFIDSYPKGSTDIAVVEAKKLVDQFRRVLRRYYPTDQQKREFDKKLDEGLADGSITYVNIYDLMKGKVSGD</sequence>
<organism evidence="1 2">
    <name type="scientific">Rhizobium phage RL38J1</name>
    <dbReference type="NCBI Taxonomy" id="2663232"/>
    <lineage>
        <taxon>Viruses</taxon>
        <taxon>Duplodnaviria</taxon>
        <taxon>Heunggongvirae</taxon>
        <taxon>Uroviricota</taxon>
        <taxon>Caudoviricetes</taxon>
        <taxon>Pootjesviridae</taxon>
        <taxon>Innesvirus</taxon>
        <taxon>Innesvirus RL38J1</taxon>
    </lineage>
</organism>
<protein>
    <submittedName>
        <fullName evidence="1">Uncharacterized protein</fullName>
    </submittedName>
</protein>
<name>A0A6B9J1J2_9CAUD</name>
<reference evidence="1 2" key="1">
    <citation type="submission" date="2019-10" db="EMBL/GenBank/DDBJ databases">
        <title>Complete genome sequence of bacteriophage vB_RLeM_RL38JI.</title>
        <authorList>
            <person name="Gunathilake D."/>
            <person name="Bhat S."/>
            <person name="Yost C.K."/>
            <person name="Hynes M.F."/>
        </authorList>
    </citation>
    <scope>NUCLEOTIDE SEQUENCE [LARGE SCALE GENOMIC DNA]</scope>
</reference>